<dbReference type="Proteomes" id="UP001652740">
    <property type="component" value="Unplaced"/>
</dbReference>
<evidence type="ECO:0000313" key="5">
    <source>
        <dbReference type="RefSeq" id="XP_052748567.1"/>
    </source>
</evidence>
<evidence type="ECO:0000256" key="1">
    <source>
        <dbReference type="SAM" id="SignalP"/>
    </source>
</evidence>
<reference evidence="4 5" key="2">
    <citation type="submission" date="2025-05" db="UniProtKB">
        <authorList>
            <consortium name="RefSeq"/>
        </authorList>
    </citation>
    <scope>IDENTIFICATION</scope>
    <source>
        <tissue evidence="4 5">Whole larvae</tissue>
    </source>
</reference>
<evidence type="ECO:0000313" key="3">
    <source>
        <dbReference type="Proteomes" id="UP001652740"/>
    </source>
</evidence>
<protein>
    <submittedName>
        <fullName evidence="2">CCHamide1</fullName>
    </submittedName>
    <submittedName>
        <fullName evidence="4 5">Uncharacterized protein LOC128200159 isoform X1</fullName>
    </submittedName>
</protein>
<gene>
    <name evidence="4 5" type="primary">LOC128200159</name>
</gene>
<accession>A0AA50ID70</accession>
<dbReference type="RefSeq" id="XP_052748566.1">
    <property type="nucleotide sequence ID" value="XM_052892606.1"/>
</dbReference>
<dbReference type="KEGG" id="gmw:128200159"/>
<organism evidence="2">
    <name type="scientific">Galleria mellonella</name>
    <name type="common">Greater wax moth</name>
    <dbReference type="NCBI Taxonomy" id="7137"/>
    <lineage>
        <taxon>Eukaryota</taxon>
        <taxon>Metazoa</taxon>
        <taxon>Ecdysozoa</taxon>
        <taxon>Arthropoda</taxon>
        <taxon>Hexapoda</taxon>
        <taxon>Insecta</taxon>
        <taxon>Pterygota</taxon>
        <taxon>Neoptera</taxon>
        <taxon>Endopterygota</taxon>
        <taxon>Lepidoptera</taxon>
        <taxon>Glossata</taxon>
        <taxon>Ditrysia</taxon>
        <taxon>Pyraloidea</taxon>
        <taxon>Pyralidae</taxon>
        <taxon>Galleriinae</taxon>
        <taxon>Galleria</taxon>
    </lineage>
</organism>
<dbReference type="EMBL" id="OQ943349">
    <property type="protein sequence ID" value="WLY76821.1"/>
    <property type="molecule type" value="mRNA"/>
</dbReference>
<evidence type="ECO:0000313" key="4">
    <source>
        <dbReference type="RefSeq" id="XP_052748566.1"/>
    </source>
</evidence>
<proteinExistence type="evidence at transcript level"/>
<evidence type="ECO:0000313" key="2">
    <source>
        <dbReference type="EMBL" id="WLY76821.1"/>
    </source>
</evidence>
<keyword evidence="1" id="KW-0732">Signal</keyword>
<dbReference type="AlphaFoldDB" id="A0AA50ID70"/>
<reference evidence="2" key="1">
    <citation type="submission" date="2023-05" db="EMBL/GenBank/DDBJ databases">
        <authorList>
            <person name="Luo L."/>
        </authorList>
    </citation>
    <scope>NUCLEOTIDE SEQUENCE</scope>
</reference>
<dbReference type="RefSeq" id="XP_052748567.1">
    <property type="nucleotide sequence ID" value="XM_052892607.1"/>
</dbReference>
<sequence length="179" mass="20115">MEKINSNRRKTGPSRATATRVIALLLVMCLAESATEQRINSRGTKSSDIVEKVNGWRSQRGGSCLSYGHSCWGAHGKRSGRPPVSASDWYLTRMLRRIASNTELTRPRQLNLRNDDINAIYQVDVPNDSTASDKLKADNENIILDSTISRNLEAKPMLDDELLAKIKIWQMMRDATVNK</sequence>
<dbReference type="GeneID" id="128200159"/>
<feature type="signal peptide" evidence="1">
    <location>
        <begin position="1"/>
        <end position="33"/>
    </location>
</feature>
<dbReference type="CTD" id="41711"/>
<feature type="chain" id="PRO_5041438607" evidence="1">
    <location>
        <begin position="34"/>
        <end position="179"/>
    </location>
</feature>
<name>A0AA50ID70_GALME</name>
<keyword evidence="3" id="KW-1185">Reference proteome</keyword>